<protein>
    <recommendedName>
        <fullName evidence="3">TraB/GumN family protein</fullName>
    </recommendedName>
</protein>
<dbReference type="Proteomes" id="UP001597476">
    <property type="component" value="Unassembled WGS sequence"/>
</dbReference>
<comment type="caution">
    <text evidence="1">The sequence shown here is derived from an EMBL/GenBank/DDBJ whole genome shotgun (WGS) entry which is preliminary data.</text>
</comment>
<reference evidence="2" key="1">
    <citation type="journal article" date="2019" name="Int. J. Syst. Evol. Microbiol.">
        <title>The Global Catalogue of Microorganisms (GCM) 10K type strain sequencing project: providing services to taxonomists for standard genome sequencing and annotation.</title>
        <authorList>
            <consortium name="The Broad Institute Genomics Platform"/>
            <consortium name="The Broad Institute Genome Sequencing Center for Infectious Disease"/>
            <person name="Wu L."/>
            <person name="Ma J."/>
        </authorList>
    </citation>
    <scope>NUCLEOTIDE SEQUENCE [LARGE SCALE GENOMIC DNA]</scope>
    <source>
        <strain evidence="2">KCTC 42398</strain>
    </source>
</reference>
<dbReference type="EMBL" id="JBHULY010000016">
    <property type="protein sequence ID" value="MFD2726272.1"/>
    <property type="molecule type" value="Genomic_DNA"/>
</dbReference>
<evidence type="ECO:0000313" key="1">
    <source>
        <dbReference type="EMBL" id="MFD2726272.1"/>
    </source>
</evidence>
<dbReference type="RefSeq" id="WP_380291047.1">
    <property type="nucleotide sequence ID" value="NZ_JBHULY010000016.1"/>
</dbReference>
<evidence type="ECO:0000313" key="2">
    <source>
        <dbReference type="Proteomes" id="UP001597476"/>
    </source>
</evidence>
<keyword evidence="2" id="KW-1185">Reference proteome</keyword>
<organism evidence="1 2">
    <name type="scientific">Hyunsoonleella rubra</name>
    <dbReference type="NCBI Taxonomy" id="1737062"/>
    <lineage>
        <taxon>Bacteria</taxon>
        <taxon>Pseudomonadati</taxon>
        <taxon>Bacteroidota</taxon>
        <taxon>Flavobacteriia</taxon>
        <taxon>Flavobacteriales</taxon>
        <taxon>Flavobacteriaceae</taxon>
    </lineage>
</organism>
<sequence>MHHITFISTIHKEIGKCNANELFKIMDKLNPEVIFLEAIDETYSEYDKFLHSNYGVYHKKLEIAAIQKYNHNSSFQYVPVCAIGLSDAFQKKIQLVTKHRELQILIDNFNYRAAEKGFYFLNSSECIRLQEEMRVLESQILNNNEMDKMVKEDIEAYEKPMIENIHSYCKNNHFSAAIFMCGSAHRKSIIEKVNQMKSDIKWSFELP</sequence>
<proteinExistence type="predicted"/>
<evidence type="ECO:0008006" key="3">
    <source>
        <dbReference type="Google" id="ProtNLM"/>
    </source>
</evidence>
<gene>
    <name evidence="1" type="ORF">ACFSR8_08600</name>
</gene>
<accession>A0ABW5TAR7</accession>
<name>A0ABW5TAR7_9FLAO</name>